<dbReference type="InterPro" id="IPR003043">
    <property type="entry name" value="Uropor_MeTrfase_CS"/>
</dbReference>
<evidence type="ECO:0000259" key="7">
    <source>
        <dbReference type="Pfam" id="PF00590"/>
    </source>
</evidence>
<accession>B3QW12</accession>
<dbReference type="Gene3D" id="3.30.950.10">
    <property type="entry name" value="Methyltransferase, Cobalt-precorrin-4 Transmethylase, Domain 2"/>
    <property type="match status" value="1"/>
</dbReference>
<dbReference type="InterPro" id="IPR014777">
    <property type="entry name" value="4pyrrole_Mease_sub1"/>
</dbReference>
<dbReference type="Pfam" id="PF11761">
    <property type="entry name" value="CbiG_mid"/>
    <property type="match status" value="1"/>
</dbReference>
<dbReference type="Pfam" id="PF11760">
    <property type="entry name" value="CbiG_N"/>
    <property type="match status" value="1"/>
</dbReference>
<evidence type="ECO:0000256" key="1">
    <source>
        <dbReference type="ARBA" id="ARBA00004953"/>
    </source>
</evidence>
<dbReference type="PROSITE" id="PS00839">
    <property type="entry name" value="SUMT_1"/>
    <property type="match status" value="1"/>
</dbReference>
<dbReference type="InterPro" id="IPR038029">
    <property type="entry name" value="GbiG_N_sf"/>
</dbReference>
<dbReference type="PANTHER" id="PTHR37477">
    <property type="entry name" value="COBALT-PRECORRIN-5A HYDROLASE"/>
    <property type="match status" value="1"/>
</dbReference>
<dbReference type="RefSeq" id="WP_012500749.1">
    <property type="nucleotide sequence ID" value="NC_011026.1"/>
</dbReference>
<evidence type="ECO:0000259" key="9">
    <source>
        <dbReference type="Pfam" id="PF11760"/>
    </source>
</evidence>
<gene>
    <name evidence="11" type="ordered locus">Ctha_2215</name>
</gene>
<dbReference type="CDD" id="cd11641">
    <property type="entry name" value="Precorrin-4_C11-MT"/>
    <property type="match status" value="1"/>
</dbReference>
<dbReference type="Gene3D" id="3.30.420.180">
    <property type="entry name" value="CobE/GbiG C-terminal domain"/>
    <property type="match status" value="1"/>
</dbReference>
<dbReference type="Gene3D" id="3.40.50.11220">
    <property type="match status" value="1"/>
</dbReference>
<dbReference type="InterPro" id="IPR021744">
    <property type="entry name" value="CbiG_N"/>
</dbReference>
<dbReference type="SUPFAM" id="SSF159664">
    <property type="entry name" value="CobE/GbiG C-terminal domain-like"/>
    <property type="match status" value="1"/>
</dbReference>
<keyword evidence="5" id="KW-0949">S-adenosyl-L-methionine</keyword>
<dbReference type="GO" id="GO:0046026">
    <property type="term" value="F:precorrin-4 C11-methyltransferase activity"/>
    <property type="evidence" value="ECO:0007669"/>
    <property type="project" value="UniProtKB-EC"/>
</dbReference>
<evidence type="ECO:0000259" key="8">
    <source>
        <dbReference type="Pfam" id="PF01890"/>
    </source>
</evidence>
<keyword evidence="3 6" id="KW-0489">Methyltransferase</keyword>
<dbReference type="PROSITE" id="PS00840">
    <property type="entry name" value="SUMT_2"/>
    <property type="match status" value="1"/>
</dbReference>
<evidence type="ECO:0000256" key="2">
    <source>
        <dbReference type="ARBA" id="ARBA00005879"/>
    </source>
</evidence>
<dbReference type="UniPathway" id="UPA00148"/>
<dbReference type="InterPro" id="IPR036518">
    <property type="entry name" value="CobE/GbiG_C_sf"/>
</dbReference>
<dbReference type="SUPFAM" id="SSF53790">
    <property type="entry name" value="Tetrapyrrole methylase"/>
    <property type="match status" value="1"/>
</dbReference>
<dbReference type="HOGENOM" id="CLU_028397_1_1_10"/>
<dbReference type="InterPro" id="IPR002750">
    <property type="entry name" value="CobE/GbiG_C"/>
</dbReference>
<dbReference type="InterPro" id="IPR035996">
    <property type="entry name" value="4pyrrol_Methylase_sf"/>
</dbReference>
<dbReference type="InterPro" id="IPR006362">
    <property type="entry name" value="Cbl_synth_CobM/CibF"/>
</dbReference>
<dbReference type="InterPro" id="IPR052553">
    <property type="entry name" value="CbiG_hydrolase"/>
</dbReference>
<protein>
    <submittedName>
        <fullName evidence="11">Precorrin-4 C11-methyltransferase</fullName>
        <ecNumber evidence="11">2.1.1.133</ecNumber>
    </submittedName>
</protein>
<dbReference type="Gene3D" id="3.40.1010.10">
    <property type="entry name" value="Cobalt-precorrin-4 Transmethylase, Domain 1"/>
    <property type="match status" value="1"/>
</dbReference>
<feature type="domain" description="Cobalamin synthesis G N-terminal" evidence="9">
    <location>
        <begin position="53"/>
        <end position="133"/>
    </location>
</feature>
<dbReference type="Pfam" id="PF00590">
    <property type="entry name" value="TP_methylase"/>
    <property type="match status" value="1"/>
</dbReference>
<feature type="domain" description="CobE/GbiG C-terminal" evidence="8">
    <location>
        <begin position="236"/>
        <end position="363"/>
    </location>
</feature>
<keyword evidence="4 6" id="KW-0808">Transferase</keyword>
<evidence type="ECO:0000256" key="5">
    <source>
        <dbReference type="ARBA" id="ARBA00022691"/>
    </source>
</evidence>
<dbReference type="EC" id="2.1.1.133" evidence="11"/>
<comment type="similarity">
    <text evidence="2 6">Belongs to the precorrin methyltransferase family.</text>
</comment>
<dbReference type="InterPro" id="IPR014776">
    <property type="entry name" value="4pyrrole_Mease_sub2"/>
</dbReference>
<name>B3QW12_CHLT3</name>
<dbReference type="Pfam" id="PF01890">
    <property type="entry name" value="CbiG_C"/>
    <property type="match status" value="1"/>
</dbReference>
<keyword evidence="12" id="KW-1185">Reference proteome</keyword>
<dbReference type="NCBIfam" id="TIGR01465">
    <property type="entry name" value="cobM_cbiF"/>
    <property type="match status" value="1"/>
</dbReference>
<dbReference type="SUPFAM" id="SSF159672">
    <property type="entry name" value="CbiG N-terminal domain-like"/>
    <property type="match status" value="1"/>
</dbReference>
<dbReference type="InterPro" id="IPR000878">
    <property type="entry name" value="4pyrrol_Mease"/>
</dbReference>
<proteinExistence type="inferred from homology"/>
<dbReference type="eggNOG" id="COG2073">
    <property type="taxonomic scope" value="Bacteria"/>
</dbReference>
<comment type="pathway">
    <text evidence="1">Cofactor biosynthesis; adenosylcobalamin biosynthesis.</text>
</comment>
<dbReference type="PANTHER" id="PTHR37477:SF1">
    <property type="entry name" value="COBALT-PRECORRIN-5A HYDROLASE"/>
    <property type="match status" value="1"/>
</dbReference>
<dbReference type="OrthoDB" id="9815856at2"/>
<feature type="domain" description="Cobalamin biosynthesis central region" evidence="10">
    <location>
        <begin position="138"/>
        <end position="233"/>
    </location>
</feature>
<dbReference type="KEGG" id="cts:Ctha_2215"/>
<dbReference type="GO" id="GO:0009236">
    <property type="term" value="P:cobalamin biosynthetic process"/>
    <property type="evidence" value="ECO:0007669"/>
    <property type="project" value="UniProtKB-UniPathway"/>
</dbReference>
<evidence type="ECO:0000256" key="4">
    <source>
        <dbReference type="ARBA" id="ARBA00022679"/>
    </source>
</evidence>
<feature type="domain" description="Tetrapyrrole methylase" evidence="7">
    <location>
        <begin position="375"/>
        <end position="579"/>
    </location>
</feature>
<sequence>MKHIAILASSERGISLGKKLQYALGQAKPESEIAIFSVRPASDVEQIPSTKEFLKNGFRAFDAFIFIGALGICVRSIAPMLQSKYTDPAVINCDDDGQFVQSVLSGHIGGANLLTREVASMLGAAPVITTSSDVQGLWSLDTLGRRLGWTIEIHGNEALKTMNNFIARFIERKPCALLIETRDTETRRLIQTKPDFVDVFYSLESIHFSAYHLLLAVTPKRHAAPIPALFYRPKVLSVGLGCEKNIDASRFVASFFEHFAETGYAAASIHSIGSASLKSAEPAFLKLAETLGVPFRTFSAEALNKVASVPNPSERVFEKVGLYSVSEAAAALLSENEAWLVEKQKCSLAGVENGQPKHYTFAVSQRANTARTGHIAIVGAGPGDPELITLKGKSYLQEADLVLYAGSLVPEELTYYARSGALVKSSADLSLEAQFSLMKEFYDRGEFVVRLHTGDPSIYGAIQEQMQYFDAHGMSYEIVPGVSSFQAAAAALKSEFTIPERVQTIILTRGEGRTPVPEKERLSELARSQSTLCIYLSATLAHKVQSELLEHYPPETPVAVCYKLTWKDQRIWNGKLKNLAELVQESGKTRTVLLVVGEAILARSERSKLYDPTFAHGFREATKPSEAAT</sequence>
<evidence type="ECO:0000256" key="6">
    <source>
        <dbReference type="RuleBase" id="RU003960"/>
    </source>
</evidence>
<evidence type="ECO:0000313" key="12">
    <source>
        <dbReference type="Proteomes" id="UP000001208"/>
    </source>
</evidence>
<dbReference type="EMBL" id="CP001100">
    <property type="protein sequence ID" value="ACF14666.1"/>
    <property type="molecule type" value="Genomic_DNA"/>
</dbReference>
<evidence type="ECO:0000256" key="3">
    <source>
        <dbReference type="ARBA" id="ARBA00022603"/>
    </source>
</evidence>
<evidence type="ECO:0000313" key="11">
    <source>
        <dbReference type="EMBL" id="ACF14666.1"/>
    </source>
</evidence>
<reference evidence="11 12" key="1">
    <citation type="submission" date="2008-06" db="EMBL/GenBank/DDBJ databases">
        <title>Complete sequence of Chloroherpeton thalassium ATCC 35110.</title>
        <authorList>
            <consortium name="US DOE Joint Genome Institute"/>
            <person name="Lucas S."/>
            <person name="Copeland A."/>
            <person name="Lapidus A."/>
            <person name="Glavina del Rio T."/>
            <person name="Dalin E."/>
            <person name="Tice H."/>
            <person name="Bruce D."/>
            <person name="Goodwin L."/>
            <person name="Pitluck S."/>
            <person name="Schmutz J."/>
            <person name="Larimer F."/>
            <person name="Land M."/>
            <person name="Hauser L."/>
            <person name="Kyrpides N."/>
            <person name="Mikhailova N."/>
            <person name="Liu Z."/>
            <person name="Li T."/>
            <person name="Zhao F."/>
            <person name="Overmann J."/>
            <person name="Bryant D.A."/>
            <person name="Richardson P."/>
        </authorList>
    </citation>
    <scope>NUCLEOTIDE SEQUENCE [LARGE SCALE GENOMIC DNA]</scope>
    <source>
        <strain evidence="12">ATCC 35110 / GB-78</strain>
    </source>
</reference>
<dbReference type="InterPro" id="IPR021745">
    <property type="entry name" value="CbiG_mid"/>
</dbReference>
<dbReference type="GO" id="GO:0032259">
    <property type="term" value="P:methylation"/>
    <property type="evidence" value="ECO:0007669"/>
    <property type="project" value="UniProtKB-KW"/>
</dbReference>
<dbReference type="STRING" id="517418.Ctha_2215"/>
<dbReference type="Proteomes" id="UP000001208">
    <property type="component" value="Chromosome"/>
</dbReference>
<dbReference type="AlphaFoldDB" id="B3QW12"/>
<evidence type="ECO:0000259" key="10">
    <source>
        <dbReference type="Pfam" id="PF11761"/>
    </source>
</evidence>
<organism evidence="11 12">
    <name type="scientific">Chloroherpeton thalassium (strain ATCC 35110 / GB-78)</name>
    <dbReference type="NCBI Taxonomy" id="517418"/>
    <lineage>
        <taxon>Bacteria</taxon>
        <taxon>Pseudomonadati</taxon>
        <taxon>Chlorobiota</taxon>
        <taxon>Chlorobiia</taxon>
        <taxon>Chlorobiales</taxon>
        <taxon>Chloroherpetonaceae</taxon>
        <taxon>Chloroherpeton</taxon>
    </lineage>
</organism>
<dbReference type="eggNOG" id="COG2875">
    <property type="taxonomic scope" value="Bacteria"/>
</dbReference>